<dbReference type="InterPro" id="IPR050300">
    <property type="entry name" value="GDXG_lipolytic_enzyme"/>
</dbReference>
<dbReference type="Proteomes" id="UP001550628">
    <property type="component" value="Unassembled WGS sequence"/>
</dbReference>
<name>A0ABV2WNX1_9NOCA</name>
<dbReference type="GO" id="GO:0016787">
    <property type="term" value="F:hydrolase activity"/>
    <property type="evidence" value="ECO:0007669"/>
    <property type="project" value="UniProtKB-KW"/>
</dbReference>
<dbReference type="RefSeq" id="WP_356955736.1">
    <property type="nucleotide sequence ID" value="NZ_JBEYBD010000004.1"/>
</dbReference>
<gene>
    <name evidence="3" type="ORF">ABZ510_11965</name>
</gene>
<accession>A0ABV2WNX1</accession>
<proteinExistence type="predicted"/>
<reference evidence="3 4" key="1">
    <citation type="submission" date="2024-06" db="EMBL/GenBank/DDBJ databases">
        <title>The Natural Products Discovery Center: Release of the First 8490 Sequenced Strains for Exploring Actinobacteria Biosynthetic Diversity.</title>
        <authorList>
            <person name="Kalkreuter E."/>
            <person name="Kautsar S.A."/>
            <person name="Yang D."/>
            <person name="Bader C.D."/>
            <person name="Teijaro C.N."/>
            <person name="Fluegel L."/>
            <person name="Davis C.M."/>
            <person name="Simpson J.R."/>
            <person name="Lauterbach L."/>
            <person name="Steele A.D."/>
            <person name="Gui C."/>
            <person name="Meng S."/>
            <person name="Li G."/>
            <person name="Viehrig K."/>
            <person name="Ye F."/>
            <person name="Su P."/>
            <person name="Kiefer A.F."/>
            <person name="Nichols A."/>
            <person name="Cepeda A.J."/>
            <person name="Yan W."/>
            <person name="Fan B."/>
            <person name="Jiang Y."/>
            <person name="Adhikari A."/>
            <person name="Zheng C.-J."/>
            <person name="Schuster L."/>
            <person name="Cowan T.M."/>
            <person name="Smanski M.J."/>
            <person name="Chevrette M.G."/>
            <person name="De Carvalho L.P.S."/>
            <person name="Shen B."/>
        </authorList>
    </citation>
    <scope>NUCLEOTIDE SEQUENCE [LARGE SCALE GENOMIC DNA]</scope>
    <source>
        <strain evidence="3 4">NPDC019708</strain>
    </source>
</reference>
<dbReference type="InterPro" id="IPR013094">
    <property type="entry name" value="AB_hydrolase_3"/>
</dbReference>
<organism evidence="3 4">
    <name type="scientific">Nocardia rhamnosiphila</name>
    <dbReference type="NCBI Taxonomy" id="426716"/>
    <lineage>
        <taxon>Bacteria</taxon>
        <taxon>Bacillati</taxon>
        <taxon>Actinomycetota</taxon>
        <taxon>Actinomycetes</taxon>
        <taxon>Mycobacteriales</taxon>
        <taxon>Nocardiaceae</taxon>
        <taxon>Nocardia</taxon>
    </lineage>
</organism>
<dbReference type="Pfam" id="PF07859">
    <property type="entry name" value="Abhydrolase_3"/>
    <property type="match status" value="1"/>
</dbReference>
<dbReference type="Gene3D" id="3.40.50.1820">
    <property type="entry name" value="alpha/beta hydrolase"/>
    <property type="match status" value="1"/>
</dbReference>
<keyword evidence="1 3" id="KW-0378">Hydrolase</keyword>
<evidence type="ECO:0000256" key="1">
    <source>
        <dbReference type="ARBA" id="ARBA00022801"/>
    </source>
</evidence>
<dbReference type="EMBL" id="JBEYBF010000006">
    <property type="protein sequence ID" value="MEU1952570.1"/>
    <property type="molecule type" value="Genomic_DNA"/>
</dbReference>
<protein>
    <submittedName>
        <fullName evidence="3">Alpha/beta hydrolase</fullName>
    </submittedName>
</protein>
<comment type="caution">
    <text evidence="3">The sequence shown here is derived from an EMBL/GenBank/DDBJ whole genome shotgun (WGS) entry which is preliminary data.</text>
</comment>
<feature type="domain" description="Alpha/beta hydrolase fold-3" evidence="2">
    <location>
        <begin position="35"/>
        <end position="253"/>
    </location>
</feature>
<evidence type="ECO:0000259" key="2">
    <source>
        <dbReference type="Pfam" id="PF07859"/>
    </source>
</evidence>
<dbReference type="SUPFAM" id="SSF53474">
    <property type="entry name" value="alpha/beta-Hydrolases"/>
    <property type="match status" value="1"/>
</dbReference>
<evidence type="ECO:0000313" key="4">
    <source>
        <dbReference type="Proteomes" id="UP001550628"/>
    </source>
</evidence>
<dbReference type="PANTHER" id="PTHR48081">
    <property type="entry name" value="AB HYDROLASE SUPERFAMILY PROTEIN C4A8.06C"/>
    <property type="match status" value="1"/>
</dbReference>
<keyword evidence="4" id="KW-1185">Reference proteome</keyword>
<evidence type="ECO:0000313" key="3">
    <source>
        <dbReference type="EMBL" id="MEU1952570.1"/>
    </source>
</evidence>
<sequence length="276" mass="29834">MGDTQIRDRHLSGLRGRIPIREYLPAAPDPAAPPLLWIHGGAFVSGGLDQLESHAVALRVAASGRRVRTVDYALVPRFRAWGPPKYRPSDNRYPAPLDDVLTAVADLMTDEPRTVLGGASAGACLAASAALRLRDSSGPGPAGLALAYATLHAELPRLPEPVRARLRGRRRIGTFTRDVIRRMNLNYVGSEELLRDPDVFPGGAKLTGLPPVLLLDAAYDSLSASSTTFAEELTDAGIETDHVIVPGTRHGFLNRPRSAGFRDGTETLVRWLDRLT</sequence>
<dbReference type="PANTHER" id="PTHR48081:SF8">
    <property type="entry name" value="ALPHA_BETA HYDROLASE FOLD-3 DOMAIN-CONTAINING PROTEIN-RELATED"/>
    <property type="match status" value="1"/>
</dbReference>
<dbReference type="InterPro" id="IPR029058">
    <property type="entry name" value="AB_hydrolase_fold"/>
</dbReference>